<sequence length="120" mass="13432">MEGGNKVVVADLGESVLTDQCPLYRADGKDVVKYLDKKVEAAYYVLLDKATKGSKTLRKDFGVAMNAEEMTYWDKDDPYDMGGYNCFLPDGNGRLVHALAENVPILFEKLFIPFVMVEIV</sequence>
<dbReference type="Proteomes" id="UP000826656">
    <property type="component" value="Unassembled WGS sequence"/>
</dbReference>
<dbReference type="EMBL" id="JAIVGD010000018">
    <property type="protein sequence ID" value="KAH0755203.1"/>
    <property type="molecule type" value="Genomic_DNA"/>
</dbReference>
<comment type="caution">
    <text evidence="1">The sequence shown here is derived from an EMBL/GenBank/DDBJ whole genome shotgun (WGS) entry which is preliminary data.</text>
</comment>
<proteinExistence type="predicted"/>
<accession>A0ABQ7UUW2</accession>
<evidence type="ECO:0000313" key="2">
    <source>
        <dbReference type="Proteomes" id="UP000826656"/>
    </source>
</evidence>
<gene>
    <name evidence="1" type="ORF">KY290_025473</name>
</gene>
<organism evidence="1 2">
    <name type="scientific">Solanum tuberosum</name>
    <name type="common">Potato</name>
    <dbReference type="NCBI Taxonomy" id="4113"/>
    <lineage>
        <taxon>Eukaryota</taxon>
        <taxon>Viridiplantae</taxon>
        <taxon>Streptophyta</taxon>
        <taxon>Embryophyta</taxon>
        <taxon>Tracheophyta</taxon>
        <taxon>Spermatophyta</taxon>
        <taxon>Magnoliopsida</taxon>
        <taxon>eudicotyledons</taxon>
        <taxon>Gunneridae</taxon>
        <taxon>Pentapetalae</taxon>
        <taxon>asterids</taxon>
        <taxon>lamiids</taxon>
        <taxon>Solanales</taxon>
        <taxon>Solanaceae</taxon>
        <taxon>Solanoideae</taxon>
        <taxon>Solaneae</taxon>
        <taxon>Solanum</taxon>
    </lineage>
</organism>
<keyword evidence="2" id="KW-1185">Reference proteome</keyword>
<name>A0ABQ7UUW2_SOLTU</name>
<reference evidence="1 2" key="1">
    <citation type="journal article" date="2021" name="bioRxiv">
        <title>Chromosome-scale and haplotype-resolved genome assembly of a tetraploid potato cultivar.</title>
        <authorList>
            <person name="Sun H."/>
            <person name="Jiao W.-B."/>
            <person name="Krause K."/>
            <person name="Campoy J.A."/>
            <person name="Goel M."/>
            <person name="Folz-Donahue K."/>
            <person name="Kukat C."/>
            <person name="Huettel B."/>
            <person name="Schneeberger K."/>
        </authorList>
    </citation>
    <scope>NUCLEOTIDE SEQUENCE [LARGE SCALE GENOMIC DNA]</scope>
    <source>
        <strain evidence="1">SolTubOtavaFocal</strain>
        <tissue evidence="1">Leaves</tissue>
    </source>
</reference>
<protein>
    <submittedName>
        <fullName evidence="1">Uncharacterized protein</fullName>
    </submittedName>
</protein>
<evidence type="ECO:0000313" key="1">
    <source>
        <dbReference type="EMBL" id="KAH0755203.1"/>
    </source>
</evidence>